<gene>
    <name evidence="3" type="ORF">SteCoe_4884</name>
</gene>
<dbReference type="CDD" id="cd00167">
    <property type="entry name" value="SANT"/>
    <property type="match status" value="2"/>
</dbReference>
<dbReference type="PROSITE" id="PS50090">
    <property type="entry name" value="MYB_LIKE"/>
    <property type="match status" value="2"/>
</dbReference>
<dbReference type="GO" id="GO:0000981">
    <property type="term" value="F:DNA-binding transcription factor activity, RNA polymerase II-specific"/>
    <property type="evidence" value="ECO:0007669"/>
    <property type="project" value="TreeGrafter"/>
</dbReference>
<organism evidence="3 4">
    <name type="scientific">Stentor coeruleus</name>
    <dbReference type="NCBI Taxonomy" id="5963"/>
    <lineage>
        <taxon>Eukaryota</taxon>
        <taxon>Sar</taxon>
        <taxon>Alveolata</taxon>
        <taxon>Ciliophora</taxon>
        <taxon>Postciliodesmatophora</taxon>
        <taxon>Heterotrichea</taxon>
        <taxon>Heterotrichida</taxon>
        <taxon>Stentoridae</taxon>
        <taxon>Stentor</taxon>
    </lineage>
</organism>
<comment type="caution">
    <text evidence="3">The sequence shown here is derived from an EMBL/GenBank/DDBJ whole genome shotgun (WGS) entry which is preliminary data.</text>
</comment>
<dbReference type="PROSITE" id="PS51294">
    <property type="entry name" value="HTH_MYB"/>
    <property type="match status" value="2"/>
</dbReference>
<feature type="domain" description="Myb-like" evidence="1">
    <location>
        <begin position="59"/>
        <end position="109"/>
    </location>
</feature>
<feature type="domain" description="HTH myb-type" evidence="2">
    <location>
        <begin position="67"/>
        <end position="113"/>
    </location>
</feature>
<dbReference type="SMART" id="SM00717">
    <property type="entry name" value="SANT"/>
    <property type="match status" value="2"/>
</dbReference>
<dbReference type="OrthoDB" id="2143914at2759"/>
<dbReference type="InterPro" id="IPR017930">
    <property type="entry name" value="Myb_dom"/>
</dbReference>
<evidence type="ECO:0000259" key="2">
    <source>
        <dbReference type="PROSITE" id="PS51294"/>
    </source>
</evidence>
<evidence type="ECO:0000259" key="1">
    <source>
        <dbReference type="PROSITE" id="PS50090"/>
    </source>
</evidence>
<dbReference type="GO" id="GO:0005634">
    <property type="term" value="C:nucleus"/>
    <property type="evidence" value="ECO:0007669"/>
    <property type="project" value="TreeGrafter"/>
</dbReference>
<accession>A0A1R2CTM6</accession>
<dbReference type="Proteomes" id="UP000187209">
    <property type="component" value="Unassembled WGS sequence"/>
</dbReference>
<dbReference type="InterPro" id="IPR050560">
    <property type="entry name" value="MYB_TF"/>
</dbReference>
<feature type="domain" description="Myb-like" evidence="1">
    <location>
        <begin position="9"/>
        <end position="58"/>
    </location>
</feature>
<dbReference type="PANTHER" id="PTHR45614">
    <property type="entry name" value="MYB PROTEIN-RELATED"/>
    <property type="match status" value="1"/>
</dbReference>
<dbReference type="Pfam" id="PF00249">
    <property type="entry name" value="Myb_DNA-binding"/>
    <property type="match status" value="2"/>
</dbReference>
<dbReference type="SUPFAM" id="SSF46689">
    <property type="entry name" value="Homeodomain-like"/>
    <property type="match status" value="1"/>
</dbReference>
<dbReference type="EMBL" id="MPUH01000063">
    <property type="protein sequence ID" value="OMJ92335.1"/>
    <property type="molecule type" value="Genomic_DNA"/>
</dbReference>
<feature type="domain" description="HTH myb-type" evidence="2">
    <location>
        <begin position="1"/>
        <end position="62"/>
    </location>
</feature>
<name>A0A1R2CTM6_9CILI</name>
<sequence>MEIKTGKVWTLQEDLALIDLMNTVGCKRWTKISEEMSKKYGILNRSPKQCRDRWVNNIDPAIIKEIWTKEEDDILFDKHSIYGNKWCKISKFLQRRCGNSIKNRFYSIVRVNLRKYNKNIPEEYQLKGSLKSLLKVKNIRDILVKRPENQDSNDEAQALNEIHDESIFFINSNNHLNEEFMYPNYVSIIKNDTNDFEAKYQNLLSAEIKFDNRQLANNLESDQNQNDANTVRNIFRVFLRNEKNKRLKDNKKKSKEPGGMVNEINTFYKGLFSSTEKSQEIFSKFGSNMILPFIDFSCP</sequence>
<keyword evidence="4" id="KW-1185">Reference proteome</keyword>
<evidence type="ECO:0008006" key="5">
    <source>
        <dbReference type="Google" id="ProtNLM"/>
    </source>
</evidence>
<dbReference type="GO" id="GO:0000978">
    <property type="term" value="F:RNA polymerase II cis-regulatory region sequence-specific DNA binding"/>
    <property type="evidence" value="ECO:0007669"/>
    <property type="project" value="TreeGrafter"/>
</dbReference>
<dbReference type="AlphaFoldDB" id="A0A1R2CTM6"/>
<dbReference type="Gene3D" id="1.10.10.60">
    <property type="entry name" value="Homeodomain-like"/>
    <property type="match status" value="2"/>
</dbReference>
<proteinExistence type="predicted"/>
<dbReference type="InterPro" id="IPR001005">
    <property type="entry name" value="SANT/Myb"/>
</dbReference>
<evidence type="ECO:0000313" key="3">
    <source>
        <dbReference type="EMBL" id="OMJ92335.1"/>
    </source>
</evidence>
<protein>
    <recommendedName>
        <fullName evidence="5">Myb-like DNA-binding domain containing protein</fullName>
    </recommendedName>
</protein>
<reference evidence="3 4" key="1">
    <citation type="submission" date="2016-11" db="EMBL/GenBank/DDBJ databases">
        <title>The macronuclear genome of Stentor coeruleus: a giant cell with tiny introns.</title>
        <authorList>
            <person name="Slabodnick M."/>
            <person name="Ruby J.G."/>
            <person name="Reiff S.B."/>
            <person name="Swart E.C."/>
            <person name="Gosai S."/>
            <person name="Prabakaran S."/>
            <person name="Witkowska E."/>
            <person name="Larue G.E."/>
            <person name="Fisher S."/>
            <person name="Freeman R.M."/>
            <person name="Gunawardena J."/>
            <person name="Chu W."/>
            <person name="Stover N.A."/>
            <person name="Gregory B.D."/>
            <person name="Nowacki M."/>
            <person name="Derisi J."/>
            <person name="Roy S.W."/>
            <person name="Marshall W.F."/>
            <person name="Sood P."/>
        </authorList>
    </citation>
    <scope>NUCLEOTIDE SEQUENCE [LARGE SCALE GENOMIC DNA]</scope>
    <source>
        <strain evidence="3">WM001</strain>
    </source>
</reference>
<dbReference type="InterPro" id="IPR009057">
    <property type="entry name" value="Homeodomain-like_sf"/>
</dbReference>
<evidence type="ECO:0000313" key="4">
    <source>
        <dbReference type="Proteomes" id="UP000187209"/>
    </source>
</evidence>